<dbReference type="RefSeq" id="WP_011736290.1">
    <property type="nucleotide sequence ID" value="NC_008609.1"/>
</dbReference>
<reference evidence="1 2" key="1">
    <citation type="submission" date="2006-10" db="EMBL/GenBank/DDBJ databases">
        <title>Complete sequence of chromosome of Pelobacter propionicus DSM 2379.</title>
        <authorList>
            <consortium name="US DOE Joint Genome Institute"/>
            <person name="Copeland A."/>
            <person name="Lucas S."/>
            <person name="Lapidus A."/>
            <person name="Barry K."/>
            <person name="Detter J.C."/>
            <person name="Glavina del Rio T."/>
            <person name="Hammon N."/>
            <person name="Israni S."/>
            <person name="Dalin E."/>
            <person name="Tice H."/>
            <person name="Pitluck S."/>
            <person name="Saunders E."/>
            <person name="Brettin T."/>
            <person name="Bruce D."/>
            <person name="Han C."/>
            <person name="Tapia R."/>
            <person name="Schmutz J."/>
            <person name="Larimer F."/>
            <person name="Land M."/>
            <person name="Hauser L."/>
            <person name="Kyrpides N."/>
            <person name="Kim E."/>
            <person name="Lovley D."/>
            <person name="Richardson P."/>
        </authorList>
    </citation>
    <scope>NUCLEOTIDE SEQUENCE [LARGE SCALE GENOMIC DNA]</scope>
    <source>
        <strain evidence="2">DSM 2379 / NBRC 103807 / OttBd1</strain>
    </source>
</reference>
<sequence length="105" mass="11581">MCEQTKTTVRMFGCLHTYRREQGLEPKVEMTLPAAGCTALELARELELPLEKVEAVFINHLVYPLDHHVSPGDRVAFIPTGVPGPYRLLIGIASGKTQPQTPDSP</sequence>
<gene>
    <name evidence="1" type="ordered locus">Ppro_2429</name>
</gene>
<dbReference type="EMBL" id="CP000482">
    <property type="protein sequence ID" value="ABL00035.1"/>
    <property type="molecule type" value="Genomic_DNA"/>
</dbReference>
<protein>
    <recommendedName>
        <fullName evidence="3">ThiamineS protein</fullName>
    </recommendedName>
</protein>
<dbReference type="InterPro" id="IPR003749">
    <property type="entry name" value="ThiS/MoaD-like"/>
</dbReference>
<evidence type="ECO:0008006" key="3">
    <source>
        <dbReference type="Google" id="ProtNLM"/>
    </source>
</evidence>
<dbReference type="OrthoDB" id="5339859at2"/>
<proteinExistence type="predicted"/>
<dbReference type="AlphaFoldDB" id="A1ARR4"/>
<keyword evidence="2" id="KW-1185">Reference proteome</keyword>
<organism evidence="1 2">
    <name type="scientific">Pelobacter propionicus (strain DSM 2379 / NBRC 103807 / OttBd1)</name>
    <dbReference type="NCBI Taxonomy" id="338966"/>
    <lineage>
        <taxon>Bacteria</taxon>
        <taxon>Pseudomonadati</taxon>
        <taxon>Thermodesulfobacteriota</taxon>
        <taxon>Desulfuromonadia</taxon>
        <taxon>Desulfuromonadales</taxon>
        <taxon>Desulfuromonadaceae</taxon>
        <taxon>Pelobacter</taxon>
    </lineage>
</organism>
<accession>A1ARR4</accession>
<dbReference type="HOGENOM" id="CLU_114601_5_1_7"/>
<dbReference type="SUPFAM" id="SSF54285">
    <property type="entry name" value="MoaD/ThiS"/>
    <property type="match status" value="1"/>
</dbReference>
<dbReference type="STRING" id="338966.Ppro_2429"/>
<evidence type="ECO:0000313" key="2">
    <source>
        <dbReference type="Proteomes" id="UP000006732"/>
    </source>
</evidence>
<name>A1ARR4_PELPD</name>
<dbReference type="eggNOG" id="COG1977">
    <property type="taxonomic scope" value="Bacteria"/>
</dbReference>
<dbReference type="Proteomes" id="UP000006732">
    <property type="component" value="Chromosome"/>
</dbReference>
<evidence type="ECO:0000313" key="1">
    <source>
        <dbReference type="EMBL" id="ABL00035.1"/>
    </source>
</evidence>
<dbReference type="InterPro" id="IPR016155">
    <property type="entry name" value="Mopterin_synth/thiamin_S_b"/>
</dbReference>
<dbReference type="Pfam" id="PF02597">
    <property type="entry name" value="ThiS"/>
    <property type="match status" value="1"/>
</dbReference>
<dbReference type="KEGG" id="ppd:Ppro_2429"/>